<dbReference type="Proteomes" id="UP000204584">
    <property type="component" value="Segment"/>
</dbReference>
<gene>
    <name evidence="1" type="ORF">psal_cds_1075</name>
</gene>
<dbReference type="KEGG" id="vg:34568363"/>
<proteinExistence type="predicted"/>
<reference evidence="1 2" key="1">
    <citation type="journal article" date="2013" name="Science">
        <title>Pandoraviruses: amoeba viruses with genomes up to 2.5 Mb reaching that of parasitic eukaryotes.</title>
        <authorList>
            <person name="Philippe N."/>
            <person name="Legendre M."/>
            <person name="Doutre G."/>
            <person name="Coute Y."/>
            <person name="Poirot O."/>
            <person name="Lescot M."/>
            <person name="Arslan D."/>
            <person name="Seltzer V."/>
            <person name="Bertaux L."/>
            <person name="Bruley C."/>
            <person name="Garin J."/>
            <person name="Claverie J.M."/>
            <person name="Abergel C."/>
        </authorList>
    </citation>
    <scope>NUCLEOTIDE SEQUENCE [LARGE SCALE GENOMIC DNA]</scope>
</reference>
<sequence>MDDMPAEMVRAILARVPLRWVPMAAMVSTVWRAHTIDIWGGRALRVPSDAMDHAARRGLVSMALWLHNTLDHPWSARTAQKAVLSGHIDFCCAVSDPALQERCPLDQGVAATALATGGAEALVRLVRDLCCRIDSWSLVVAMGMNDLHALRAAKLLGAPCDVMVVAVGLALGRYDMIRALEPKHKTMCKAVQVVVSVRKNRERVARADPTAPVTSRFFGNRSMPFWMWPIDVVDGVVWMALDQADKPRDDWVKDLVDPVRLLGALDAICQPHKARCKAGAFRGNTAYFLDPKTAPVLLSLWLPGHITVDNPKEWRVARRSNLPR</sequence>
<organism evidence="1 2">
    <name type="scientific">Pandoravirus salinus</name>
    <dbReference type="NCBI Taxonomy" id="1349410"/>
    <lineage>
        <taxon>Viruses</taxon>
        <taxon>Pandoravirus</taxon>
    </lineage>
</organism>
<accession>A0A291ATZ6</accession>
<dbReference type="GeneID" id="34568363"/>
<dbReference type="EMBL" id="KC977571">
    <property type="protein sequence ID" value="ATE82276.1"/>
    <property type="molecule type" value="Genomic_DNA"/>
</dbReference>
<keyword evidence="2" id="KW-1185">Reference proteome</keyword>
<evidence type="ECO:0000313" key="2">
    <source>
        <dbReference type="Proteomes" id="UP000204584"/>
    </source>
</evidence>
<dbReference type="RefSeq" id="YP_009430115.1">
    <property type="nucleotide sequence ID" value="NC_022098.1"/>
</dbReference>
<name>A0A291ATZ6_9VIRU</name>
<protein>
    <recommendedName>
        <fullName evidence="3">F-box incomplete domain containing protein</fullName>
    </recommendedName>
</protein>
<evidence type="ECO:0008006" key="3">
    <source>
        <dbReference type="Google" id="ProtNLM"/>
    </source>
</evidence>
<evidence type="ECO:0000313" key="1">
    <source>
        <dbReference type="EMBL" id="ATE82276.1"/>
    </source>
</evidence>